<feature type="compositionally biased region" description="Pro residues" evidence="1">
    <location>
        <begin position="80"/>
        <end position="89"/>
    </location>
</feature>
<dbReference type="AlphaFoldDB" id="A0A9P8UCX3"/>
<organism evidence="2 3">
    <name type="scientific">Truncatella angustata</name>
    <dbReference type="NCBI Taxonomy" id="152316"/>
    <lineage>
        <taxon>Eukaryota</taxon>
        <taxon>Fungi</taxon>
        <taxon>Dikarya</taxon>
        <taxon>Ascomycota</taxon>
        <taxon>Pezizomycotina</taxon>
        <taxon>Sordariomycetes</taxon>
        <taxon>Xylariomycetidae</taxon>
        <taxon>Amphisphaeriales</taxon>
        <taxon>Sporocadaceae</taxon>
        <taxon>Truncatella</taxon>
    </lineage>
</organism>
<dbReference type="Proteomes" id="UP000758603">
    <property type="component" value="Unassembled WGS sequence"/>
</dbReference>
<evidence type="ECO:0000256" key="1">
    <source>
        <dbReference type="SAM" id="MobiDB-lite"/>
    </source>
</evidence>
<gene>
    <name evidence="2" type="ORF">BKA67DRAFT_584118</name>
</gene>
<dbReference type="OrthoDB" id="5236878at2759"/>
<evidence type="ECO:0000313" key="2">
    <source>
        <dbReference type="EMBL" id="KAH6646387.1"/>
    </source>
</evidence>
<protein>
    <submittedName>
        <fullName evidence="2">Uncharacterized protein</fullName>
    </submittedName>
</protein>
<sequence>MNKTGEHLQALSPTFAGDELVGLKVDKEIWCIPLLALHRVSPEQMSSLWEWERTRPYNQVRKVTVPLCMPSLISSNSIPSPTPRSPTIPFPASKNHR</sequence>
<dbReference type="GeneID" id="70133019"/>
<name>A0A9P8UCX3_9PEZI</name>
<comment type="caution">
    <text evidence="2">The sequence shown here is derived from an EMBL/GenBank/DDBJ whole genome shotgun (WGS) entry which is preliminary data.</text>
</comment>
<evidence type="ECO:0000313" key="3">
    <source>
        <dbReference type="Proteomes" id="UP000758603"/>
    </source>
</evidence>
<accession>A0A9P8UCX3</accession>
<proteinExistence type="predicted"/>
<keyword evidence="3" id="KW-1185">Reference proteome</keyword>
<dbReference type="RefSeq" id="XP_045952901.1">
    <property type="nucleotide sequence ID" value="XM_046104128.1"/>
</dbReference>
<feature type="region of interest" description="Disordered" evidence="1">
    <location>
        <begin position="74"/>
        <end position="97"/>
    </location>
</feature>
<dbReference type="EMBL" id="JAGPXC010000010">
    <property type="protein sequence ID" value="KAH6646387.1"/>
    <property type="molecule type" value="Genomic_DNA"/>
</dbReference>
<reference evidence="2" key="1">
    <citation type="journal article" date="2021" name="Nat. Commun.">
        <title>Genetic determinants of endophytism in the Arabidopsis root mycobiome.</title>
        <authorList>
            <person name="Mesny F."/>
            <person name="Miyauchi S."/>
            <person name="Thiergart T."/>
            <person name="Pickel B."/>
            <person name="Atanasova L."/>
            <person name="Karlsson M."/>
            <person name="Huettel B."/>
            <person name="Barry K.W."/>
            <person name="Haridas S."/>
            <person name="Chen C."/>
            <person name="Bauer D."/>
            <person name="Andreopoulos W."/>
            <person name="Pangilinan J."/>
            <person name="LaButti K."/>
            <person name="Riley R."/>
            <person name="Lipzen A."/>
            <person name="Clum A."/>
            <person name="Drula E."/>
            <person name="Henrissat B."/>
            <person name="Kohler A."/>
            <person name="Grigoriev I.V."/>
            <person name="Martin F.M."/>
            <person name="Hacquard S."/>
        </authorList>
    </citation>
    <scope>NUCLEOTIDE SEQUENCE</scope>
    <source>
        <strain evidence="2">MPI-SDFR-AT-0073</strain>
    </source>
</reference>